<dbReference type="EMBL" id="CP028324">
    <property type="protein sequence ID" value="AVR97662.1"/>
    <property type="molecule type" value="Genomic_DNA"/>
</dbReference>
<dbReference type="GO" id="GO:0043190">
    <property type="term" value="C:ATP-binding cassette (ABC) transporter complex"/>
    <property type="evidence" value="ECO:0007669"/>
    <property type="project" value="InterPro"/>
</dbReference>
<dbReference type="AlphaFoldDB" id="A0A2R4CDM9"/>
<keyword evidence="1" id="KW-0472">Membrane</keyword>
<evidence type="ECO:0000256" key="1">
    <source>
        <dbReference type="SAM" id="Phobius"/>
    </source>
</evidence>
<name>A0A2R4CDM9_9BURK</name>
<evidence type="ECO:0000313" key="3">
    <source>
        <dbReference type="Proteomes" id="UP000240505"/>
    </source>
</evidence>
<keyword evidence="1" id="KW-0812">Transmembrane</keyword>
<feature type="transmembrane region" description="Helical" evidence="1">
    <location>
        <begin position="66"/>
        <end position="88"/>
    </location>
</feature>
<keyword evidence="1" id="KW-1133">Transmembrane helix</keyword>
<dbReference type="OrthoDB" id="8903628at2"/>
<sequence>MITDASLYPLLRRMQRATVVWLTSWWRLLQFAVLILSQGFTPGSYRKDNRNRLACQLVLSTAPNLLWFSILAALISLVIIRIVVVTAFSYGLSRYALEMVVRVLVLELIPLTVALFVALRTTLPAGVEFAQKRLADAAAAPAGSTGGHTDPAEALRTEFFPRAAAGMFAVWMLGAVSCVLTLVLTYLVIYGFTPYGLPGYTRVVGQIFNPSVALILVLKIAFFSFAVGLIPLASSYYDAAANPFVLRFRATHGLADMVRMFSVILLIEVASLMGNYY</sequence>
<dbReference type="RefSeq" id="WP_107143003.1">
    <property type="nucleotide sequence ID" value="NZ_CP028324.1"/>
</dbReference>
<dbReference type="KEGG" id="masz:C9I28_20005"/>
<reference evidence="2 3" key="1">
    <citation type="submission" date="2018-03" db="EMBL/GenBank/DDBJ databases">
        <title>Massilia armeniaca sp. nov., isolated from desert soil.</title>
        <authorList>
            <person name="Huang H."/>
            <person name="Ren M."/>
        </authorList>
    </citation>
    <scope>NUCLEOTIDE SEQUENCE [LARGE SCALE GENOMIC DNA]</scope>
    <source>
        <strain evidence="2 3">ZMN-3</strain>
    </source>
</reference>
<proteinExistence type="predicted"/>
<evidence type="ECO:0000313" key="2">
    <source>
        <dbReference type="EMBL" id="AVR97662.1"/>
    </source>
</evidence>
<feature type="transmembrane region" description="Helical" evidence="1">
    <location>
        <begin position="212"/>
        <end position="237"/>
    </location>
</feature>
<organism evidence="2 3">
    <name type="scientific">Pseudoduganella armeniaca</name>
    <dbReference type="NCBI Taxonomy" id="2072590"/>
    <lineage>
        <taxon>Bacteria</taxon>
        <taxon>Pseudomonadati</taxon>
        <taxon>Pseudomonadota</taxon>
        <taxon>Betaproteobacteria</taxon>
        <taxon>Burkholderiales</taxon>
        <taxon>Oxalobacteraceae</taxon>
        <taxon>Telluria group</taxon>
        <taxon>Pseudoduganella</taxon>
    </lineage>
</organism>
<accession>A0A2R4CDM9</accession>
<feature type="transmembrane region" description="Helical" evidence="1">
    <location>
        <begin position="168"/>
        <end position="192"/>
    </location>
</feature>
<feature type="transmembrane region" description="Helical" evidence="1">
    <location>
        <begin position="257"/>
        <end position="276"/>
    </location>
</feature>
<dbReference type="Proteomes" id="UP000240505">
    <property type="component" value="Chromosome"/>
</dbReference>
<keyword evidence="3" id="KW-1185">Reference proteome</keyword>
<dbReference type="Pfam" id="PF02405">
    <property type="entry name" value="MlaE"/>
    <property type="match status" value="1"/>
</dbReference>
<gene>
    <name evidence="2" type="ORF">C9I28_20005</name>
</gene>
<feature type="transmembrane region" description="Helical" evidence="1">
    <location>
        <begin position="20"/>
        <end position="40"/>
    </location>
</feature>
<dbReference type="InterPro" id="IPR030802">
    <property type="entry name" value="Permease_MalE"/>
</dbReference>
<feature type="transmembrane region" description="Helical" evidence="1">
    <location>
        <begin position="100"/>
        <end position="119"/>
    </location>
</feature>
<protein>
    <submittedName>
        <fullName evidence="2">ABC transporter permease</fullName>
    </submittedName>
</protein>